<keyword evidence="1" id="KW-0812">Transmembrane</keyword>
<evidence type="ECO:0000256" key="1">
    <source>
        <dbReference type="SAM" id="Phobius"/>
    </source>
</evidence>
<dbReference type="RefSeq" id="WP_377058268.1">
    <property type="nucleotide sequence ID" value="NZ_JBHLUU010000082.1"/>
</dbReference>
<comment type="caution">
    <text evidence="3">The sequence shown here is derived from an EMBL/GenBank/DDBJ whole genome shotgun (WGS) entry which is preliminary data.</text>
</comment>
<keyword evidence="1" id="KW-0472">Membrane</keyword>
<name>A0ABV6KRR3_9BACI</name>
<feature type="transmembrane region" description="Helical" evidence="1">
    <location>
        <begin position="106"/>
        <end position="125"/>
    </location>
</feature>
<feature type="transmembrane region" description="Helical" evidence="1">
    <location>
        <begin position="82"/>
        <end position="100"/>
    </location>
</feature>
<dbReference type="EMBL" id="JBHLUU010000082">
    <property type="protein sequence ID" value="MFC0476018.1"/>
    <property type="molecule type" value="Genomic_DNA"/>
</dbReference>
<sequence length="154" mass="18026">MFFIRLLLLVIPILYMALIWIQTSNFDPESVYMLSTQIDMSILLLIGAGLELAHLFEFGLLYLFLIMVFLIFGKLSYKKEMLAAVLAMGYGVIDELHQYFIPFRSFSLVDLLKNCIGVWSLWYLVHMKYMNKRSRFGSLLRKITYKKDSNDLTV</sequence>
<feature type="transmembrane region" description="Helical" evidence="1">
    <location>
        <begin position="42"/>
        <end position="70"/>
    </location>
</feature>
<keyword evidence="4" id="KW-1185">Reference proteome</keyword>
<evidence type="ECO:0000259" key="2">
    <source>
        <dbReference type="Pfam" id="PF04892"/>
    </source>
</evidence>
<dbReference type="NCBIfam" id="NF037970">
    <property type="entry name" value="vanZ_1"/>
    <property type="match status" value="1"/>
</dbReference>
<gene>
    <name evidence="3" type="ORF">ACFFHF_12300</name>
</gene>
<evidence type="ECO:0000313" key="3">
    <source>
        <dbReference type="EMBL" id="MFC0476018.1"/>
    </source>
</evidence>
<dbReference type="Proteomes" id="UP001589738">
    <property type="component" value="Unassembled WGS sequence"/>
</dbReference>
<dbReference type="InterPro" id="IPR006976">
    <property type="entry name" value="VanZ-like"/>
</dbReference>
<keyword evidence="1" id="KW-1133">Transmembrane helix</keyword>
<evidence type="ECO:0000313" key="4">
    <source>
        <dbReference type="Proteomes" id="UP001589738"/>
    </source>
</evidence>
<organism evidence="3 4">
    <name type="scientific">Robertmurraya beringensis</name>
    <dbReference type="NCBI Taxonomy" id="641660"/>
    <lineage>
        <taxon>Bacteria</taxon>
        <taxon>Bacillati</taxon>
        <taxon>Bacillota</taxon>
        <taxon>Bacilli</taxon>
        <taxon>Bacillales</taxon>
        <taxon>Bacillaceae</taxon>
        <taxon>Robertmurraya</taxon>
    </lineage>
</organism>
<feature type="domain" description="VanZ-like" evidence="2">
    <location>
        <begin position="38"/>
        <end position="126"/>
    </location>
</feature>
<reference evidence="3 4" key="1">
    <citation type="submission" date="2024-09" db="EMBL/GenBank/DDBJ databases">
        <authorList>
            <person name="Sun Q."/>
            <person name="Mori K."/>
        </authorList>
    </citation>
    <scope>NUCLEOTIDE SEQUENCE [LARGE SCALE GENOMIC DNA]</scope>
    <source>
        <strain evidence="3 4">CGMCC 1.9126</strain>
    </source>
</reference>
<dbReference type="Pfam" id="PF04892">
    <property type="entry name" value="VanZ"/>
    <property type="match status" value="1"/>
</dbReference>
<protein>
    <submittedName>
        <fullName evidence="3">VanZ family protein</fullName>
    </submittedName>
</protein>
<proteinExistence type="predicted"/>
<accession>A0ABV6KRR3</accession>